<organism evidence="21 22">
    <name type="scientific">Sciurus vulgaris</name>
    <name type="common">Eurasian red squirrel</name>
    <dbReference type="NCBI Taxonomy" id="55149"/>
    <lineage>
        <taxon>Eukaryota</taxon>
        <taxon>Metazoa</taxon>
        <taxon>Chordata</taxon>
        <taxon>Craniata</taxon>
        <taxon>Vertebrata</taxon>
        <taxon>Euteleostomi</taxon>
        <taxon>Mammalia</taxon>
        <taxon>Eutheria</taxon>
        <taxon>Euarchontoglires</taxon>
        <taxon>Glires</taxon>
        <taxon>Rodentia</taxon>
        <taxon>Sciuromorpha</taxon>
        <taxon>Sciuridae</taxon>
        <taxon>Sciurinae</taxon>
        <taxon>Sciurini</taxon>
        <taxon>Sciurus</taxon>
    </lineage>
</organism>
<dbReference type="Pfam" id="PF07140">
    <property type="entry name" value="IFNGR1_D2"/>
    <property type="match status" value="1"/>
</dbReference>
<dbReference type="GO" id="GO:0007259">
    <property type="term" value="P:cell surface receptor signaling pathway via JAK-STAT"/>
    <property type="evidence" value="ECO:0007669"/>
    <property type="project" value="Ensembl"/>
</dbReference>
<feature type="region of interest" description="Disordered" evidence="17">
    <location>
        <begin position="377"/>
        <end position="441"/>
    </location>
</feature>
<reference evidence="21" key="2">
    <citation type="submission" date="2025-09" db="UniProtKB">
        <authorList>
            <consortium name="Ensembl"/>
        </authorList>
    </citation>
    <scope>IDENTIFICATION</scope>
</reference>
<keyword evidence="8 18" id="KW-1133">Transmembrane helix</keyword>
<keyword evidence="11" id="KW-0675">Receptor</keyword>
<evidence type="ECO:0000256" key="12">
    <source>
        <dbReference type="ARBA" id="ARBA00023180"/>
    </source>
</evidence>
<sequence length="523" mass="58977">MKLAIPHVASSSLDIDYNPWYHITKILVIKCNKNYHYNKQCIYLINVLTCYGNILPYTMCVFPLYHNGVSTVSNVVELFLPIPTNITITAYNMNAVLHWEYQTMPQTPVFTVQVKNYRNKGWIDACTNISDHNCEIAKQVYDISESFWARVKARIGQKESVYAESKEFNLCQQGKIGPPKLDIRKKEEHIIIDIFHPLIFIRGRKWVTLYDDEIGCYPLEYIVHVKINGRYNYIILTTEDDCNETLCQLSIPVSSLNSEYCVSAGVSSMWGFTVEESKEVCITIFNNSIKDSLWIPVIVAFILFLVFIPVCACCHIKKNPFKKNIMLPKSLLSVVRSATSETKPESKYVSLITSYQPFVVENETVVCEEPLSPVTIPGMQIEGDSEKGEHRKEPSSETQVVTTEENISDLEPNSPMTPIERANSLHSSSNQSAPCSITLNSYHSRNGSDSGLVGSDGFISESEFPPSDTAEIKTERQASTMLRNAPTSFGYDKPHVIVELIADDGSKESLIGYRLTTDSKECS</sequence>
<keyword evidence="7" id="KW-0832">Ubl conjugation</keyword>
<keyword evidence="10" id="KW-1015">Disulfide bond</keyword>
<evidence type="ECO:0000256" key="1">
    <source>
        <dbReference type="ARBA" id="ARBA00004251"/>
    </source>
</evidence>
<evidence type="ECO:0000256" key="11">
    <source>
        <dbReference type="ARBA" id="ARBA00023170"/>
    </source>
</evidence>
<feature type="domain" description="Fibronectin type-III" evidence="19">
    <location>
        <begin position="80"/>
        <end position="161"/>
    </location>
</feature>
<reference evidence="21" key="1">
    <citation type="submission" date="2025-08" db="UniProtKB">
        <authorList>
            <consortium name="Ensembl"/>
        </authorList>
    </citation>
    <scope>IDENTIFICATION</scope>
</reference>
<dbReference type="Proteomes" id="UP000694564">
    <property type="component" value="Chromosome 7"/>
</dbReference>
<dbReference type="InterPro" id="IPR003961">
    <property type="entry name" value="FN3_dom"/>
</dbReference>
<feature type="domain" description="Interferon gamma receptor D2" evidence="20">
    <location>
        <begin position="181"/>
        <end position="286"/>
    </location>
</feature>
<keyword evidence="3" id="KW-1003">Cell membrane</keyword>
<dbReference type="Pfam" id="PF20634">
    <property type="entry name" value="IFNGR1_transm"/>
    <property type="match status" value="1"/>
</dbReference>
<proteinExistence type="inferred from homology"/>
<evidence type="ECO:0000256" key="16">
    <source>
        <dbReference type="ARBA" id="ARBA00082025"/>
    </source>
</evidence>
<comment type="similarity">
    <text evidence="2">Belongs to the type II cytokine receptor family.</text>
</comment>
<feature type="compositionally biased region" description="Polar residues" evidence="17">
    <location>
        <begin position="424"/>
        <end position="441"/>
    </location>
</feature>
<evidence type="ECO:0000256" key="17">
    <source>
        <dbReference type="SAM" id="MobiDB-lite"/>
    </source>
</evidence>
<accession>A0A8D2DMC8</accession>
<evidence type="ECO:0000256" key="15">
    <source>
        <dbReference type="ARBA" id="ARBA00069555"/>
    </source>
</evidence>
<dbReference type="InterPro" id="IPR008355">
    <property type="entry name" value="Interferon_gamma_rcpt_asu"/>
</dbReference>
<dbReference type="PANTHER" id="PTHR20859:SF5">
    <property type="entry name" value="INTERFERON GAMMA RECEPTOR 1"/>
    <property type="match status" value="1"/>
</dbReference>
<dbReference type="PRINTS" id="PR01777">
    <property type="entry name" value="INTERFERONGR"/>
</dbReference>
<evidence type="ECO:0000256" key="18">
    <source>
        <dbReference type="SAM" id="Phobius"/>
    </source>
</evidence>
<keyword evidence="13" id="KW-0393">Immunoglobulin domain</keyword>
<dbReference type="SUPFAM" id="SSF49265">
    <property type="entry name" value="Fibronectin type III"/>
    <property type="match status" value="2"/>
</dbReference>
<dbReference type="Pfam" id="PF01108">
    <property type="entry name" value="Tissue_fac"/>
    <property type="match status" value="1"/>
</dbReference>
<comment type="subcellular location">
    <subcellularLocation>
        <location evidence="1">Cell membrane</location>
        <topology evidence="1">Single-pass type I membrane protein</topology>
    </subcellularLocation>
</comment>
<feature type="transmembrane region" description="Helical" evidence="18">
    <location>
        <begin position="293"/>
        <end position="316"/>
    </location>
</feature>
<dbReference type="InterPro" id="IPR021126">
    <property type="entry name" value="IFN_gamma_rc_D2_pox/mammal"/>
</dbReference>
<evidence type="ECO:0000256" key="7">
    <source>
        <dbReference type="ARBA" id="ARBA00022843"/>
    </source>
</evidence>
<dbReference type="InterPro" id="IPR036116">
    <property type="entry name" value="FN3_sf"/>
</dbReference>
<name>A0A8D2DMC8_SCIVU</name>
<dbReference type="InterPro" id="IPR050650">
    <property type="entry name" value="Type-II_Cytokine-TF_Rcpt"/>
</dbReference>
<evidence type="ECO:0000313" key="21">
    <source>
        <dbReference type="Ensembl" id="ENSSVLP00005026412.1"/>
    </source>
</evidence>
<dbReference type="PANTHER" id="PTHR20859">
    <property type="entry name" value="INTERFERON/INTERLEUKIN RECEPTOR"/>
    <property type="match status" value="1"/>
</dbReference>
<keyword evidence="5 18" id="KW-0812">Transmembrane</keyword>
<dbReference type="GO" id="GO:0005886">
    <property type="term" value="C:plasma membrane"/>
    <property type="evidence" value="ECO:0007669"/>
    <property type="project" value="UniProtKB-SubCell"/>
</dbReference>
<gene>
    <name evidence="21" type="primary">IFNGR1</name>
</gene>
<evidence type="ECO:0000256" key="10">
    <source>
        <dbReference type="ARBA" id="ARBA00023157"/>
    </source>
</evidence>
<keyword evidence="22" id="KW-1185">Reference proteome</keyword>
<evidence type="ECO:0000256" key="5">
    <source>
        <dbReference type="ARBA" id="ARBA00022692"/>
    </source>
</evidence>
<dbReference type="GO" id="GO:0004906">
    <property type="term" value="F:type II interferon receptor activity"/>
    <property type="evidence" value="ECO:0007669"/>
    <property type="project" value="Ensembl"/>
</dbReference>
<dbReference type="AlphaFoldDB" id="A0A8D2DMC8"/>
<keyword evidence="12" id="KW-0325">Glycoprotein</keyword>
<dbReference type="GO" id="GO:0019955">
    <property type="term" value="F:cytokine binding"/>
    <property type="evidence" value="ECO:0007669"/>
    <property type="project" value="InterPro"/>
</dbReference>
<feature type="compositionally biased region" description="Basic and acidic residues" evidence="17">
    <location>
        <begin position="384"/>
        <end position="395"/>
    </location>
</feature>
<evidence type="ECO:0000259" key="20">
    <source>
        <dbReference type="Pfam" id="PF07140"/>
    </source>
</evidence>
<evidence type="ECO:0000259" key="19">
    <source>
        <dbReference type="Pfam" id="PF01108"/>
    </source>
</evidence>
<evidence type="ECO:0000256" key="3">
    <source>
        <dbReference type="ARBA" id="ARBA00022475"/>
    </source>
</evidence>
<evidence type="ECO:0000256" key="13">
    <source>
        <dbReference type="ARBA" id="ARBA00023319"/>
    </source>
</evidence>
<keyword evidence="9 18" id="KW-0472">Membrane</keyword>
<keyword evidence="6" id="KW-0732">Signal</keyword>
<evidence type="ECO:0000256" key="6">
    <source>
        <dbReference type="ARBA" id="ARBA00022729"/>
    </source>
</evidence>
<evidence type="ECO:0000313" key="22">
    <source>
        <dbReference type="Proteomes" id="UP000694564"/>
    </source>
</evidence>
<dbReference type="OrthoDB" id="9946382at2759"/>
<dbReference type="GeneTree" id="ENSGT00510000048929"/>
<dbReference type="Gene3D" id="2.60.40.10">
    <property type="entry name" value="Immunoglobulins"/>
    <property type="match status" value="2"/>
</dbReference>
<keyword evidence="4" id="KW-0597">Phosphoprotein</keyword>
<evidence type="ECO:0000256" key="8">
    <source>
        <dbReference type="ARBA" id="ARBA00022989"/>
    </source>
</evidence>
<comment type="subunit">
    <text evidence="14">Monomer. Heterodimer with IFNGR2, to form the IFNG receptor complex. Interacts with JAK1. Interacts (when phosphorylated) with STAT1. Interacts with SOCS1.</text>
</comment>
<dbReference type="FunFam" id="2.60.40.10:FF:001425">
    <property type="entry name" value="Interferon gamma receptor 1"/>
    <property type="match status" value="1"/>
</dbReference>
<dbReference type="FunFam" id="2.60.40.10:FF:001244">
    <property type="entry name" value="Interferon gamma receptor 1"/>
    <property type="match status" value="1"/>
</dbReference>
<evidence type="ECO:0000256" key="4">
    <source>
        <dbReference type="ARBA" id="ARBA00022553"/>
    </source>
</evidence>
<protein>
    <recommendedName>
        <fullName evidence="15">Interferon gamma receptor 1</fullName>
    </recommendedName>
    <alternativeName>
        <fullName evidence="16">Interferon gamma receptor alpha-chain</fullName>
    </alternativeName>
</protein>
<evidence type="ECO:0000256" key="2">
    <source>
        <dbReference type="ARBA" id="ARBA00005399"/>
    </source>
</evidence>
<dbReference type="GO" id="GO:0009615">
    <property type="term" value="P:response to virus"/>
    <property type="evidence" value="ECO:0007669"/>
    <property type="project" value="UniProtKB-ARBA"/>
</dbReference>
<dbReference type="GO" id="GO:0038196">
    <property type="term" value="P:type III interferon-mediated signaling pathway"/>
    <property type="evidence" value="ECO:0007669"/>
    <property type="project" value="Ensembl"/>
</dbReference>
<feature type="compositionally biased region" description="Polar residues" evidence="17">
    <location>
        <begin position="396"/>
        <end position="405"/>
    </location>
</feature>
<dbReference type="InterPro" id="IPR013783">
    <property type="entry name" value="Ig-like_fold"/>
</dbReference>
<evidence type="ECO:0000256" key="14">
    <source>
        <dbReference type="ARBA" id="ARBA00063248"/>
    </source>
</evidence>
<evidence type="ECO:0000256" key="9">
    <source>
        <dbReference type="ARBA" id="ARBA00023136"/>
    </source>
</evidence>
<dbReference type="Ensembl" id="ENSSVLT00005029366.1">
    <property type="protein sequence ID" value="ENSSVLP00005026412.1"/>
    <property type="gene ID" value="ENSSVLG00005020792.1"/>
</dbReference>